<dbReference type="InterPro" id="IPR032465">
    <property type="entry name" value="ACMSD"/>
</dbReference>
<keyword evidence="11" id="KW-1185">Reference proteome</keyword>
<dbReference type="InterPro" id="IPR006680">
    <property type="entry name" value="Amidohydro-rel"/>
</dbReference>
<evidence type="ECO:0000256" key="6">
    <source>
        <dbReference type="ARBA" id="ARBA00036832"/>
    </source>
</evidence>
<dbReference type="PANTHER" id="PTHR21240">
    <property type="entry name" value="2-AMINO-3-CARBOXYLMUCONATE-6-SEMIALDEHYDE DECARBOXYLASE"/>
    <property type="match status" value="1"/>
</dbReference>
<sequence length="320" mass="35503">MSKIDVHHHFYPKVFTQALERHGGDPSGWTVPGWTVEDDRAINRDLGTRTTILSMTAPGAMIESDPVAQASLARQSNEAAAKLRDDSPSEYGFFASLPSLLNTKACMEEIAYSLDKLHADGVIVFTRYGDDNHYLGHEDFLPIWAELDRRAAVVFVHPTHGVDTALVNPHLPLPMFDYPHETGRTGMDLILADSLNKFPNCKVILSHAGGTLPYLIYRAAGMLPYTPFGKSLAKSTEQILADARKFYYDTALSANPLSLPLLLKLAPPGHVLFGSDFPNAPSDGIKYYTKNLDESDMSLERRQDIEYGAALNLFPRLRRT</sequence>
<keyword evidence="5 8" id="KW-0456">Lyase</keyword>
<name>A0AA38Y014_9EURO</name>
<evidence type="ECO:0000256" key="1">
    <source>
        <dbReference type="ARBA" id="ARBA00005871"/>
    </source>
</evidence>
<dbReference type="GO" id="GO:0016787">
    <property type="term" value="F:hydrolase activity"/>
    <property type="evidence" value="ECO:0007669"/>
    <property type="project" value="InterPro"/>
</dbReference>
<dbReference type="EC" id="4.1.1.52" evidence="7"/>
<feature type="domain" description="Amidohydrolase-related" evidence="9">
    <location>
        <begin position="4"/>
        <end position="315"/>
    </location>
</feature>
<evidence type="ECO:0000313" key="10">
    <source>
        <dbReference type="EMBL" id="KAJ9631152.1"/>
    </source>
</evidence>
<protein>
    <recommendedName>
        <fullName evidence="7">6-methylsalicylate decarboxylase</fullName>
        <ecNumber evidence="7">4.1.1.52</ecNumber>
    </recommendedName>
</protein>
<evidence type="ECO:0000256" key="3">
    <source>
        <dbReference type="ARBA" id="ARBA00022793"/>
    </source>
</evidence>
<evidence type="ECO:0000256" key="8">
    <source>
        <dbReference type="RuleBase" id="RU366045"/>
    </source>
</evidence>
<dbReference type="EMBL" id="JAPDRN010000060">
    <property type="protein sequence ID" value="KAJ9631152.1"/>
    <property type="molecule type" value="Genomic_DNA"/>
</dbReference>
<evidence type="ECO:0000259" key="9">
    <source>
        <dbReference type="Pfam" id="PF04909"/>
    </source>
</evidence>
<evidence type="ECO:0000256" key="7">
    <source>
        <dbReference type="ARBA" id="ARBA00038889"/>
    </source>
</evidence>
<comment type="similarity">
    <text evidence="1">Belongs to the metallo-dependent hydrolases superfamily. ACMSD family.</text>
</comment>
<dbReference type="GO" id="GO:0046872">
    <property type="term" value="F:metal ion binding"/>
    <property type="evidence" value="ECO:0007669"/>
    <property type="project" value="UniProtKB-KW"/>
</dbReference>
<keyword evidence="3 8" id="KW-0210">Decarboxylase</keyword>
<evidence type="ECO:0000256" key="4">
    <source>
        <dbReference type="ARBA" id="ARBA00022833"/>
    </source>
</evidence>
<dbReference type="GO" id="GO:0047596">
    <property type="term" value="F:6-methylsalicylate decarboxylase activity"/>
    <property type="evidence" value="ECO:0007669"/>
    <property type="project" value="UniProtKB-EC"/>
</dbReference>
<evidence type="ECO:0000256" key="2">
    <source>
        <dbReference type="ARBA" id="ARBA00022723"/>
    </source>
</evidence>
<dbReference type="PANTHER" id="PTHR21240:SF29">
    <property type="entry name" value="AMIDOHYDROLASE-RELATED DOMAIN-CONTAINING PROTEIN"/>
    <property type="match status" value="1"/>
</dbReference>
<dbReference type="InterPro" id="IPR032466">
    <property type="entry name" value="Metal_Hydrolase"/>
</dbReference>
<organism evidence="10 11">
    <name type="scientific">Knufia peltigerae</name>
    <dbReference type="NCBI Taxonomy" id="1002370"/>
    <lineage>
        <taxon>Eukaryota</taxon>
        <taxon>Fungi</taxon>
        <taxon>Dikarya</taxon>
        <taxon>Ascomycota</taxon>
        <taxon>Pezizomycotina</taxon>
        <taxon>Eurotiomycetes</taxon>
        <taxon>Chaetothyriomycetidae</taxon>
        <taxon>Chaetothyriales</taxon>
        <taxon>Trichomeriaceae</taxon>
        <taxon>Knufia</taxon>
    </lineage>
</organism>
<comment type="catalytic activity">
    <reaction evidence="6">
        <text>6-methylsalicylate + H(+) = 3-methylphenol + CO2</text>
        <dbReference type="Rhea" id="RHEA:23112"/>
        <dbReference type="ChEBI" id="CHEBI:15378"/>
        <dbReference type="ChEBI" id="CHEBI:16526"/>
        <dbReference type="ChEBI" id="CHEBI:17231"/>
        <dbReference type="ChEBI" id="CHEBI:36658"/>
        <dbReference type="EC" id="4.1.1.52"/>
    </reaction>
    <physiologicalReaction direction="left-to-right" evidence="6">
        <dbReference type="Rhea" id="RHEA:23113"/>
    </physiologicalReaction>
</comment>
<gene>
    <name evidence="10" type="ORF">H2204_008374</name>
</gene>
<comment type="caution">
    <text evidence="10">The sequence shown here is derived from an EMBL/GenBank/DDBJ whole genome shotgun (WGS) entry which is preliminary data.</text>
</comment>
<evidence type="ECO:0000256" key="5">
    <source>
        <dbReference type="ARBA" id="ARBA00023239"/>
    </source>
</evidence>
<dbReference type="GO" id="GO:0005829">
    <property type="term" value="C:cytosol"/>
    <property type="evidence" value="ECO:0007669"/>
    <property type="project" value="TreeGrafter"/>
</dbReference>
<dbReference type="GO" id="GO:0019748">
    <property type="term" value="P:secondary metabolic process"/>
    <property type="evidence" value="ECO:0007669"/>
    <property type="project" value="TreeGrafter"/>
</dbReference>
<dbReference type="Gene3D" id="3.20.20.140">
    <property type="entry name" value="Metal-dependent hydrolases"/>
    <property type="match status" value="1"/>
</dbReference>
<keyword evidence="2" id="KW-0479">Metal-binding</keyword>
<dbReference type="Pfam" id="PF04909">
    <property type="entry name" value="Amidohydro_2"/>
    <property type="match status" value="1"/>
</dbReference>
<dbReference type="AlphaFoldDB" id="A0AA38Y014"/>
<accession>A0AA38Y014</accession>
<keyword evidence="4" id="KW-0862">Zinc</keyword>
<dbReference type="SUPFAM" id="SSF51556">
    <property type="entry name" value="Metallo-dependent hydrolases"/>
    <property type="match status" value="1"/>
</dbReference>
<dbReference type="Proteomes" id="UP001172681">
    <property type="component" value="Unassembled WGS sequence"/>
</dbReference>
<reference evidence="10" key="1">
    <citation type="submission" date="2022-10" db="EMBL/GenBank/DDBJ databases">
        <title>Culturing micro-colonial fungi from biological soil crusts in the Mojave desert and describing Neophaeococcomyces mojavensis, and introducing the new genera and species Taxawa tesnikishii.</title>
        <authorList>
            <person name="Kurbessoian T."/>
            <person name="Stajich J.E."/>
        </authorList>
    </citation>
    <scope>NUCLEOTIDE SEQUENCE</scope>
    <source>
        <strain evidence="10">TK_35</strain>
    </source>
</reference>
<evidence type="ECO:0000313" key="11">
    <source>
        <dbReference type="Proteomes" id="UP001172681"/>
    </source>
</evidence>
<proteinExistence type="inferred from homology"/>